<keyword evidence="2" id="KW-1133">Transmembrane helix</keyword>
<reference evidence="4" key="1">
    <citation type="journal article" date="2019" name="Int. J. Syst. Evol. Microbiol.">
        <title>The Global Catalogue of Microorganisms (GCM) 10K type strain sequencing project: providing services to taxonomists for standard genome sequencing and annotation.</title>
        <authorList>
            <consortium name="The Broad Institute Genomics Platform"/>
            <consortium name="The Broad Institute Genome Sequencing Center for Infectious Disease"/>
            <person name="Wu L."/>
            <person name="Ma J."/>
        </authorList>
    </citation>
    <scope>NUCLEOTIDE SEQUENCE [LARGE SCALE GENOMIC DNA]</scope>
    <source>
        <strain evidence="4">ZS-35-S2</strain>
    </source>
</reference>
<evidence type="ECO:0000313" key="3">
    <source>
        <dbReference type="EMBL" id="MFC6021342.1"/>
    </source>
</evidence>
<name>A0ABW1KJR8_9ACTN</name>
<organism evidence="3 4">
    <name type="scientific">Plantactinospora solaniradicis</name>
    <dbReference type="NCBI Taxonomy" id="1723736"/>
    <lineage>
        <taxon>Bacteria</taxon>
        <taxon>Bacillati</taxon>
        <taxon>Actinomycetota</taxon>
        <taxon>Actinomycetes</taxon>
        <taxon>Micromonosporales</taxon>
        <taxon>Micromonosporaceae</taxon>
        <taxon>Plantactinospora</taxon>
    </lineage>
</organism>
<evidence type="ECO:0000256" key="2">
    <source>
        <dbReference type="SAM" id="Phobius"/>
    </source>
</evidence>
<keyword evidence="4" id="KW-1185">Reference proteome</keyword>
<feature type="compositionally biased region" description="Polar residues" evidence="1">
    <location>
        <begin position="55"/>
        <end position="75"/>
    </location>
</feature>
<dbReference type="Pfam" id="PF12277">
    <property type="entry name" value="DUF3618"/>
    <property type="match status" value="1"/>
</dbReference>
<accession>A0ABW1KJR8</accession>
<feature type="transmembrane region" description="Helical" evidence="2">
    <location>
        <begin position="132"/>
        <end position="152"/>
    </location>
</feature>
<feature type="compositionally biased region" description="Polar residues" evidence="1">
    <location>
        <begin position="1"/>
        <end position="10"/>
    </location>
</feature>
<dbReference type="RefSeq" id="WP_377429425.1">
    <property type="nucleotide sequence ID" value="NZ_JBHSPR010000042.1"/>
</dbReference>
<feature type="region of interest" description="Disordered" evidence="1">
    <location>
        <begin position="51"/>
        <end position="84"/>
    </location>
</feature>
<keyword evidence="2" id="KW-0812">Transmembrane</keyword>
<feature type="region of interest" description="Disordered" evidence="1">
    <location>
        <begin position="1"/>
        <end position="24"/>
    </location>
</feature>
<keyword evidence="2" id="KW-0472">Membrane</keyword>
<gene>
    <name evidence="3" type="ORF">ACFP2T_34855</name>
</gene>
<feature type="region of interest" description="Disordered" evidence="1">
    <location>
        <begin position="157"/>
        <end position="200"/>
    </location>
</feature>
<comment type="caution">
    <text evidence="3">The sequence shown here is derived from an EMBL/GenBank/DDBJ whole genome shotgun (WGS) entry which is preliminary data.</text>
</comment>
<evidence type="ECO:0000313" key="4">
    <source>
        <dbReference type="Proteomes" id="UP001596203"/>
    </source>
</evidence>
<proteinExistence type="predicted"/>
<evidence type="ECO:0000256" key="1">
    <source>
        <dbReference type="SAM" id="MobiDB-lite"/>
    </source>
</evidence>
<dbReference type="InterPro" id="IPR022062">
    <property type="entry name" value="DUF3618"/>
</dbReference>
<dbReference type="Proteomes" id="UP001596203">
    <property type="component" value="Unassembled WGS sequence"/>
</dbReference>
<dbReference type="EMBL" id="JBHSPR010000042">
    <property type="protein sequence ID" value="MFC6021342.1"/>
    <property type="molecule type" value="Genomic_DNA"/>
</dbReference>
<sequence>MSTPSGSSEPDQTRRDIQQTRTELGETVAALAANTDVKARARTKATTAVGGLGQRVTQASQSAKTKATQLTRTMSQRAVQPVKPVVQKAQQATATVRNSAKASAQTTGKAESTLVASARAATTKIGNSLRAIPTPVLAAAVVGAAALAVLALRHGAATGRRPHRTAAGLGRHQRLRRDGWTGLRRRVDRGRATSSVRGRA</sequence>
<protein>
    <submittedName>
        <fullName evidence="3">DUF3618 domain-containing protein</fullName>
    </submittedName>
</protein>